<comment type="caution">
    <text evidence="2">The sequence shown here is derived from an EMBL/GenBank/DDBJ whole genome shotgun (WGS) entry which is preliminary data.</text>
</comment>
<gene>
    <name evidence="2" type="ORF">G8382_000395</name>
</gene>
<keyword evidence="1" id="KW-0732">Signal</keyword>
<feature type="chain" id="PRO_5028226520" description="Lipoprotein" evidence="1">
    <location>
        <begin position="26"/>
        <end position="84"/>
    </location>
</feature>
<accession>A0A763Z2C0</accession>
<dbReference type="EMBL" id="DAAYKZ010000001">
    <property type="protein sequence ID" value="HAG4650585.1"/>
    <property type="molecule type" value="Genomic_DNA"/>
</dbReference>
<evidence type="ECO:0000256" key="1">
    <source>
        <dbReference type="SAM" id="SignalP"/>
    </source>
</evidence>
<sequence>MQNNNLNKYLAAVLLAALLSGCCTPQQKTQQPDSIPSVLYNSDRTAVAESDQQTRERLRQSKAALEALIQNPAWEDCRREEVCR</sequence>
<dbReference type="AlphaFoldDB" id="A0A763Z2C0"/>
<proteinExistence type="predicted"/>
<evidence type="ECO:0000313" key="2">
    <source>
        <dbReference type="EMBL" id="HAG4650585.1"/>
    </source>
</evidence>
<reference evidence="2" key="2">
    <citation type="submission" date="2020-02" db="EMBL/GenBank/DDBJ databases">
        <authorList>
            <consortium name="NCBI Pathogen Detection Project"/>
        </authorList>
    </citation>
    <scope>NUCLEOTIDE SEQUENCE</scope>
    <source>
        <strain evidence="2">MA.BM_SE06/8</strain>
    </source>
</reference>
<evidence type="ECO:0008006" key="3">
    <source>
        <dbReference type="Google" id="ProtNLM"/>
    </source>
</evidence>
<name>A0A763Z2C0_SALER</name>
<feature type="signal peptide" evidence="1">
    <location>
        <begin position="1"/>
        <end position="25"/>
    </location>
</feature>
<organism evidence="2">
    <name type="scientific">Salmonella enterica</name>
    <name type="common">Salmonella choleraesuis</name>
    <dbReference type="NCBI Taxonomy" id="28901"/>
    <lineage>
        <taxon>Bacteria</taxon>
        <taxon>Pseudomonadati</taxon>
        <taxon>Pseudomonadota</taxon>
        <taxon>Gammaproteobacteria</taxon>
        <taxon>Enterobacterales</taxon>
        <taxon>Enterobacteriaceae</taxon>
        <taxon>Salmonella</taxon>
    </lineage>
</organism>
<protein>
    <recommendedName>
        <fullName evidence="3">Lipoprotein</fullName>
    </recommendedName>
</protein>
<reference evidence="2" key="1">
    <citation type="journal article" date="2018" name="Genome Biol.">
        <title>SKESA: strategic k-mer extension for scrupulous assemblies.</title>
        <authorList>
            <person name="Souvorov A."/>
            <person name="Agarwala R."/>
            <person name="Lipman D.J."/>
        </authorList>
    </citation>
    <scope>NUCLEOTIDE SEQUENCE</scope>
    <source>
        <strain evidence="2">MA.BM_SE06/8</strain>
    </source>
</reference>